<gene>
    <name evidence="5" type="ORF">BWI95_21115</name>
</gene>
<dbReference type="AlphaFoldDB" id="A0A831EEH7"/>
<proteinExistence type="inferred from homology"/>
<evidence type="ECO:0000256" key="3">
    <source>
        <dbReference type="ARBA" id="ARBA00038502"/>
    </source>
</evidence>
<dbReference type="RefSeq" id="WP_054803335.1">
    <property type="nucleotide sequence ID" value="NZ_CP019445.1"/>
</dbReference>
<evidence type="ECO:0000259" key="4">
    <source>
        <dbReference type="PROSITE" id="PS51186"/>
    </source>
</evidence>
<keyword evidence="2" id="KW-0012">Acyltransferase</keyword>
<dbReference type="Proteomes" id="UP000187148">
    <property type="component" value="Chromosome"/>
</dbReference>
<organism evidence="5 6">
    <name type="scientific">Kosakonia cowanii JCM 10956 = DSM 18146</name>
    <dbReference type="NCBI Taxonomy" id="1300165"/>
    <lineage>
        <taxon>Bacteria</taxon>
        <taxon>Pseudomonadati</taxon>
        <taxon>Pseudomonadota</taxon>
        <taxon>Gammaproteobacteria</taxon>
        <taxon>Enterobacterales</taxon>
        <taxon>Enterobacteriaceae</taxon>
        <taxon>Kosakonia</taxon>
    </lineage>
</organism>
<evidence type="ECO:0000256" key="2">
    <source>
        <dbReference type="ARBA" id="ARBA00023315"/>
    </source>
</evidence>
<dbReference type="InterPro" id="IPR000182">
    <property type="entry name" value="GNAT_dom"/>
</dbReference>
<dbReference type="CDD" id="cd04301">
    <property type="entry name" value="NAT_SF"/>
    <property type="match status" value="1"/>
</dbReference>
<dbReference type="GO" id="GO:0016747">
    <property type="term" value="F:acyltransferase activity, transferring groups other than amino-acyl groups"/>
    <property type="evidence" value="ECO:0007669"/>
    <property type="project" value="InterPro"/>
</dbReference>
<dbReference type="Pfam" id="PF13302">
    <property type="entry name" value="Acetyltransf_3"/>
    <property type="match status" value="1"/>
</dbReference>
<dbReference type="InterPro" id="IPR051531">
    <property type="entry name" value="N-acetyltransferase"/>
</dbReference>
<dbReference type="PROSITE" id="PS51186">
    <property type="entry name" value="GNAT"/>
    <property type="match status" value="1"/>
</dbReference>
<dbReference type="EMBL" id="CP019445">
    <property type="protein sequence ID" value="APZ07367.1"/>
    <property type="molecule type" value="Genomic_DNA"/>
</dbReference>
<keyword evidence="1 5" id="KW-0808">Transferase</keyword>
<dbReference type="KEGG" id="kco:BWI95_21115"/>
<dbReference type="PANTHER" id="PTHR43792">
    <property type="entry name" value="GNAT FAMILY, PUTATIVE (AFU_ORTHOLOGUE AFUA_3G00765)-RELATED-RELATED"/>
    <property type="match status" value="1"/>
</dbReference>
<reference evidence="5 6" key="1">
    <citation type="submission" date="2017-01" db="EMBL/GenBank/DDBJ databases">
        <authorList>
            <person name="Cao J.-M."/>
        </authorList>
    </citation>
    <scope>NUCLEOTIDE SEQUENCE [LARGE SCALE GENOMIC DNA]</scope>
    <source>
        <strain evidence="5 6">888-76</strain>
    </source>
</reference>
<accession>A0A831EEH7</accession>
<dbReference type="Gene3D" id="3.40.630.30">
    <property type="match status" value="1"/>
</dbReference>
<comment type="similarity">
    <text evidence="3">Belongs to the acetyltransferase family. RimJ subfamily.</text>
</comment>
<evidence type="ECO:0000256" key="1">
    <source>
        <dbReference type="ARBA" id="ARBA00022679"/>
    </source>
</evidence>
<dbReference type="SUPFAM" id="SSF55729">
    <property type="entry name" value="Acyl-CoA N-acyltransferases (Nat)"/>
    <property type="match status" value="1"/>
</dbReference>
<dbReference type="InterPro" id="IPR016181">
    <property type="entry name" value="Acyl_CoA_acyltransferase"/>
</dbReference>
<name>A0A831EEH7_9ENTR</name>
<keyword evidence="6" id="KW-1185">Reference proteome</keyword>
<evidence type="ECO:0000313" key="5">
    <source>
        <dbReference type="EMBL" id="APZ07367.1"/>
    </source>
</evidence>
<sequence length="165" mass="19019">MTLQTPRFTLTPFQASDWPFFLQIRQDKSVMRYMAEIASESQIRTLFEDRLNDPNAFVIRDEQGHAIGDVGLRPSPHLLQEADVGYSILPEAQGQGVASEVLAVLCDFAFRERDIHALNAWVLSDNLGSVRVLEKSGFTRVQVLEQAYLLRGKYYDDWIYRREKH</sequence>
<evidence type="ECO:0000313" key="6">
    <source>
        <dbReference type="Proteomes" id="UP000187148"/>
    </source>
</evidence>
<protein>
    <submittedName>
        <fullName evidence="5">GNAT family N-acetyltransferase</fullName>
    </submittedName>
</protein>
<feature type="domain" description="N-acetyltransferase" evidence="4">
    <location>
        <begin position="8"/>
        <end position="160"/>
    </location>
</feature>
<dbReference type="PANTHER" id="PTHR43792:SF8">
    <property type="entry name" value="[RIBOSOMAL PROTEIN US5]-ALANINE N-ACETYLTRANSFERASE"/>
    <property type="match status" value="1"/>
</dbReference>